<dbReference type="STRING" id="1307839.L21SP5_01345"/>
<comment type="catalytic activity">
    <reaction evidence="1">
        <text>ATP + protein L-histidine = ADP + protein N-phospho-L-histidine.</text>
        <dbReference type="EC" id="2.7.13.3"/>
    </reaction>
</comment>
<keyword evidence="6" id="KW-0808">Transferase</keyword>
<dbReference type="Proteomes" id="UP000064893">
    <property type="component" value="Chromosome"/>
</dbReference>
<keyword evidence="7" id="KW-1185">Reference proteome</keyword>
<feature type="domain" description="Histidine kinase" evidence="5">
    <location>
        <begin position="235"/>
        <end position="440"/>
    </location>
</feature>
<sequence length="440" mass="49962">MDRKSKISLYLLLTGAILFLVLSVFMVWNAYQSAERQFKFTKQYYLSTAFFQSGMDGQELGPLADSINQMLGAAEPIVGSNRQVIDSLTIQATKEYQNVEENFGRLLQKDGIQTNFNMSVIVSKFFIRQADTVITLYDIDENGSFLTLSGDMKNLGFLKPDNSFFYKLNRFNINLQVSVYVNFPNITFFLLKQIWLQLLISLIMLFLFAGIVAYTIKTIRKQQLVDQMKTDFINNMTHELKTPLTTLSVAAKTIDPENLNATSSLITSQVKRLESVVNQVMELSTLYEKGIARERIPVQEFCMSLLETFARQSGEVELSFYKVEDVDHVWADRFLLETAVLNLLDNARKYGGQSQIFMHVAKSGSWLSLTVADEGPGIPDRFQKYVFDKFYRVPEGNRHEVKGSGLGLFHVREIVKAHGGKVKLISESGRGTKVTVLIPF</sequence>
<accession>A0A0S2HY30</accession>
<feature type="transmembrane region" description="Helical" evidence="4">
    <location>
        <begin position="7"/>
        <end position="31"/>
    </location>
</feature>
<evidence type="ECO:0000256" key="2">
    <source>
        <dbReference type="ARBA" id="ARBA00012438"/>
    </source>
</evidence>
<organism evidence="6 7">
    <name type="scientific">Salinivirga cyanobacteriivorans</name>
    <dbReference type="NCBI Taxonomy" id="1307839"/>
    <lineage>
        <taxon>Bacteria</taxon>
        <taxon>Pseudomonadati</taxon>
        <taxon>Bacteroidota</taxon>
        <taxon>Bacteroidia</taxon>
        <taxon>Bacteroidales</taxon>
        <taxon>Salinivirgaceae</taxon>
        <taxon>Salinivirga</taxon>
    </lineage>
</organism>
<dbReference type="Gene3D" id="1.10.287.130">
    <property type="match status" value="1"/>
</dbReference>
<dbReference type="InterPro" id="IPR004358">
    <property type="entry name" value="Sig_transdc_His_kin-like_C"/>
</dbReference>
<protein>
    <recommendedName>
        <fullName evidence="2">histidine kinase</fullName>
        <ecNumber evidence="2">2.7.13.3</ecNumber>
    </recommendedName>
</protein>
<name>A0A0S2HY30_9BACT</name>
<dbReference type="SMART" id="SM00387">
    <property type="entry name" value="HATPase_c"/>
    <property type="match status" value="1"/>
</dbReference>
<evidence type="ECO:0000313" key="7">
    <source>
        <dbReference type="Proteomes" id="UP000064893"/>
    </source>
</evidence>
<dbReference type="SUPFAM" id="SSF47384">
    <property type="entry name" value="Homodimeric domain of signal transducing histidine kinase"/>
    <property type="match status" value="1"/>
</dbReference>
<keyword evidence="4" id="KW-0812">Transmembrane</keyword>
<reference evidence="6 7" key="1">
    <citation type="submission" date="2015-11" db="EMBL/GenBank/DDBJ databases">
        <title>Description and complete genome sequence of a novel strain predominating in hypersaline microbial mats and representing a new family of the Bacteriodetes phylum.</title>
        <authorList>
            <person name="Spring S."/>
            <person name="Bunk B."/>
            <person name="Sproer C."/>
            <person name="Klenk H.-P."/>
        </authorList>
    </citation>
    <scope>NUCLEOTIDE SEQUENCE [LARGE SCALE GENOMIC DNA]</scope>
    <source>
        <strain evidence="6 7">L21-Spi-D4</strain>
    </source>
</reference>
<evidence type="ECO:0000256" key="1">
    <source>
        <dbReference type="ARBA" id="ARBA00000085"/>
    </source>
</evidence>
<proteinExistence type="predicted"/>
<evidence type="ECO:0000256" key="3">
    <source>
        <dbReference type="ARBA" id="ARBA00022553"/>
    </source>
</evidence>
<evidence type="ECO:0000256" key="4">
    <source>
        <dbReference type="SAM" id="Phobius"/>
    </source>
</evidence>
<dbReference type="PRINTS" id="PR00344">
    <property type="entry name" value="BCTRLSENSOR"/>
</dbReference>
<dbReference type="PANTHER" id="PTHR43547:SF2">
    <property type="entry name" value="HYBRID SIGNAL TRANSDUCTION HISTIDINE KINASE C"/>
    <property type="match status" value="1"/>
</dbReference>
<dbReference type="InterPro" id="IPR003661">
    <property type="entry name" value="HisK_dim/P_dom"/>
</dbReference>
<dbReference type="EC" id="2.7.13.3" evidence="2"/>
<dbReference type="SMART" id="SM00388">
    <property type="entry name" value="HisKA"/>
    <property type="match status" value="1"/>
</dbReference>
<dbReference type="InterPro" id="IPR005467">
    <property type="entry name" value="His_kinase_dom"/>
</dbReference>
<dbReference type="Pfam" id="PF02518">
    <property type="entry name" value="HATPase_c"/>
    <property type="match status" value="1"/>
</dbReference>
<gene>
    <name evidence="6" type="primary">srrB_1</name>
    <name evidence="6" type="ORF">L21SP5_01345</name>
</gene>
<dbReference type="GO" id="GO:0000155">
    <property type="term" value="F:phosphorelay sensor kinase activity"/>
    <property type="evidence" value="ECO:0007669"/>
    <property type="project" value="InterPro"/>
</dbReference>
<dbReference type="RefSeq" id="WP_057952502.1">
    <property type="nucleotide sequence ID" value="NZ_CP013118.1"/>
</dbReference>
<dbReference type="OrthoDB" id="1933776at2"/>
<dbReference type="EMBL" id="CP013118">
    <property type="protein sequence ID" value="ALO14995.1"/>
    <property type="molecule type" value="Genomic_DNA"/>
</dbReference>
<keyword evidence="4" id="KW-0472">Membrane</keyword>
<keyword evidence="4" id="KW-1133">Transmembrane helix</keyword>
<dbReference type="AlphaFoldDB" id="A0A0S2HY30"/>
<dbReference type="CDD" id="cd00075">
    <property type="entry name" value="HATPase"/>
    <property type="match status" value="1"/>
</dbReference>
<keyword evidence="3" id="KW-0597">Phosphoprotein</keyword>
<dbReference type="PROSITE" id="PS50109">
    <property type="entry name" value="HIS_KIN"/>
    <property type="match status" value="1"/>
</dbReference>
<dbReference type="InterPro" id="IPR036097">
    <property type="entry name" value="HisK_dim/P_sf"/>
</dbReference>
<dbReference type="InterPro" id="IPR003594">
    <property type="entry name" value="HATPase_dom"/>
</dbReference>
<evidence type="ECO:0000259" key="5">
    <source>
        <dbReference type="PROSITE" id="PS50109"/>
    </source>
</evidence>
<dbReference type="InterPro" id="IPR036890">
    <property type="entry name" value="HATPase_C_sf"/>
</dbReference>
<dbReference type="KEGG" id="blq:L21SP5_01345"/>
<feature type="transmembrane region" description="Helical" evidence="4">
    <location>
        <begin position="194"/>
        <end position="216"/>
    </location>
</feature>
<evidence type="ECO:0000313" key="6">
    <source>
        <dbReference type="EMBL" id="ALO14995.1"/>
    </source>
</evidence>
<dbReference type="CDD" id="cd00082">
    <property type="entry name" value="HisKA"/>
    <property type="match status" value="1"/>
</dbReference>
<dbReference type="Gene3D" id="3.30.565.10">
    <property type="entry name" value="Histidine kinase-like ATPase, C-terminal domain"/>
    <property type="match status" value="1"/>
</dbReference>
<dbReference type="Pfam" id="PF00512">
    <property type="entry name" value="HisKA"/>
    <property type="match status" value="1"/>
</dbReference>
<dbReference type="PANTHER" id="PTHR43547">
    <property type="entry name" value="TWO-COMPONENT HISTIDINE KINASE"/>
    <property type="match status" value="1"/>
</dbReference>
<dbReference type="SUPFAM" id="SSF55874">
    <property type="entry name" value="ATPase domain of HSP90 chaperone/DNA topoisomerase II/histidine kinase"/>
    <property type="match status" value="1"/>
</dbReference>